<dbReference type="EC" id="4.2.1.75" evidence="2"/>
<reference evidence="2" key="1">
    <citation type="submission" date="2022-07" db="EMBL/GenBank/DDBJ databases">
        <title>Ectorhizobium quercum gen.nov., sp. nov.</title>
        <authorList>
            <person name="Ma T."/>
            <person name="Li Y."/>
        </authorList>
    </citation>
    <scope>NUCLEOTIDE SEQUENCE</scope>
    <source>
        <strain evidence="2">BDR2-2</strain>
    </source>
</reference>
<dbReference type="Pfam" id="PF02602">
    <property type="entry name" value="HEM4"/>
    <property type="match status" value="1"/>
</dbReference>
<dbReference type="InterPro" id="IPR036108">
    <property type="entry name" value="4pyrrol_syn_uPrphyn_synt_sf"/>
</dbReference>
<sequence>MRVLVTRPEPAAGATAERLEALGHRPVLLPLAEAVHDRSAARAAFDAPFEALVATSAEVFRVLTPVPRTVTDRPVFCVGPATGKAAAAAGFRTIAIADGTGLSLADLIEAAFSTPPVHPLLYLAGEPRSPDLETRLAETNIPLRMVVCYRMRDLPESETDAGRLLAESPPDAVLLYSRESASRFFRLPAVLAAPERLAGTHFLCISGKTASAVPARFADHVQVAGSPDEDSLLALLPRPSSQI</sequence>
<dbReference type="InterPro" id="IPR003754">
    <property type="entry name" value="4pyrrol_synth_uPrphyn_synth"/>
</dbReference>
<proteinExistence type="predicted"/>
<accession>A0AAE3N3H6</accession>
<comment type="caution">
    <text evidence="2">The sequence shown here is derived from an EMBL/GenBank/DDBJ whole genome shotgun (WGS) entry which is preliminary data.</text>
</comment>
<name>A0AAE3N3H6_9HYPH</name>
<dbReference type="Proteomes" id="UP001208771">
    <property type="component" value="Unassembled WGS sequence"/>
</dbReference>
<dbReference type="GO" id="GO:0004852">
    <property type="term" value="F:uroporphyrinogen-III synthase activity"/>
    <property type="evidence" value="ECO:0007669"/>
    <property type="project" value="UniProtKB-EC"/>
</dbReference>
<evidence type="ECO:0000313" key="3">
    <source>
        <dbReference type="Proteomes" id="UP001208771"/>
    </source>
</evidence>
<evidence type="ECO:0000259" key="1">
    <source>
        <dbReference type="Pfam" id="PF02602"/>
    </source>
</evidence>
<dbReference type="CDD" id="cd06578">
    <property type="entry name" value="HemD"/>
    <property type="match status" value="1"/>
</dbReference>
<dbReference type="AlphaFoldDB" id="A0AAE3N3H6"/>
<feature type="domain" description="Tetrapyrrole biosynthesis uroporphyrinogen III synthase" evidence="1">
    <location>
        <begin position="14"/>
        <end position="233"/>
    </location>
</feature>
<evidence type="ECO:0000313" key="2">
    <source>
        <dbReference type="EMBL" id="MCX8999252.1"/>
    </source>
</evidence>
<dbReference type="Gene3D" id="3.40.50.10090">
    <property type="match status" value="2"/>
</dbReference>
<keyword evidence="3" id="KW-1185">Reference proteome</keyword>
<keyword evidence="2" id="KW-0456">Lyase</keyword>
<protein>
    <submittedName>
        <fullName evidence="2">Uroporphyrinogen-III synthase</fullName>
        <ecNumber evidence="2">4.2.1.75</ecNumber>
    </submittedName>
</protein>
<dbReference type="SUPFAM" id="SSF69618">
    <property type="entry name" value="HemD-like"/>
    <property type="match status" value="1"/>
</dbReference>
<gene>
    <name evidence="2" type="ORF">NOF55_19285</name>
</gene>
<dbReference type="RefSeq" id="WP_306412749.1">
    <property type="nucleotide sequence ID" value="NZ_JANFPI010000007.1"/>
</dbReference>
<dbReference type="NCBIfam" id="NF006621">
    <property type="entry name" value="PRK09189.1"/>
    <property type="match status" value="1"/>
</dbReference>
<organism evidence="2 3">
    <name type="scientific">Ectorhizobium quercum</name>
    <dbReference type="NCBI Taxonomy" id="2965071"/>
    <lineage>
        <taxon>Bacteria</taxon>
        <taxon>Pseudomonadati</taxon>
        <taxon>Pseudomonadota</taxon>
        <taxon>Alphaproteobacteria</taxon>
        <taxon>Hyphomicrobiales</taxon>
        <taxon>Rhizobiaceae</taxon>
        <taxon>Ectorhizobium</taxon>
    </lineage>
</organism>
<dbReference type="GO" id="GO:0033014">
    <property type="term" value="P:tetrapyrrole biosynthetic process"/>
    <property type="evidence" value="ECO:0007669"/>
    <property type="project" value="InterPro"/>
</dbReference>
<dbReference type="EMBL" id="JANFPI010000007">
    <property type="protein sequence ID" value="MCX8999252.1"/>
    <property type="molecule type" value="Genomic_DNA"/>
</dbReference>